<dbReference type="EMBL" id="NZEX01000059">
    <property type="protein sequence ID" value="MAH62904.1"/>
    <property type="molecule type" value="Genomic_DNA"/>
</dbReference>
<evidence type="ECO:0000313" key="3">
    <source>
        <dbReference type="Proteomes" id="UP000226525"/>
    </source>
</evidence>
<reference evidence="3" key="1">
    <citation type="submission" date="2017-09" db="EMBL/GenBank/DDBJ databases">
        <title>The Reconstruction of 2,631 Draft Metagenome-Assembled Genomes from the Global Oceans.</title>
        <authorList>
            <person name="Tully B.J."/>
            <person name="Graham E.D."/>
            <person name="Heidelberg J.F."/>
        </authorList>
    </citation>
    <scope>NUCLEOTIDE SEQUENCE [LARGE SCALE GENOMIC DNA]</scope>
</reference>
<evidence type="ECO:0000256" key="1">
    <source>
        <dbReference type="SAM" id="Phobius"/>
    </source>
</evidence>
<keyword evidence="1" id="KW-0812">Transmembrane</keyword>
<protein>
    <submittedName>
        <fullName evidence="2">Uncharacterized protein</fullName>
    </submittedName>
</protein>
<sequence>MLFEKQEISLAKLGPTEIATELERFLRLMGRWSQPAEIQSGILGLWKSYRFLLVTFPFLFVIGLILLRKAKHTLLDWLKETDLPIWQN</sequence>
<keyword evidence="1" id="KW-0472">Membrane</keyword>
<feature type="transmembrane region" description="Helical" evidence="1">
    <location>
        <begin position="49"/>
        <end position="67"/>
    </location>
</feature>
<proteinExistence type="predicted"/>
<comment type="caution">
    <text evidence="2">The sequence shown here is derived from an EMBL/GenBank/DDBJ whole genome shotgun (WGS) entry which is preliminary data.</text>
</comment>
<keyword evidence="1" id="KW-1133">Transmembrane helix</keyword>
<accession>A0A2D6YIC4</accession>
<name>A0A2D6YIC4_9DELT</name>
<dbReference type="AlphaFoldDB" id="A0A2D6YIC4"/>
<organism evidence="2 3">
    <name type="scientific">SAR324 cluster bacterium</name>
    <dbReference type="NCBI Taxonomy" id="2024889"/>
    <lineage>
        <taxon>Bacteria</taxon>
        <taxon>Deltaproteobacteria</taxon>
        <taxon>SAR324 cluster</taxon>
    </lineage>
</organism>
<dbReference type="Proteomes" id="UP000226525">
    <property type="component" value="Unassembled WGS sequence"/>
</dbReference>
<evidence type="ECO:0000313" key="2">
    <source>
        <dbReference type="EMBL" id="MAH62904.1"/>
    </source>
</evidence>
<gene>
    <name evidence="2" type="ORF">CMN54_05545</name>
</gene>